<dbReference type="EMBL" id="BQNB010010462">
    <property type="protein sequence ID" value="GJS77625.1"/>
    <property type="molecule type" value="Genomic_DNA"/>
</dbReference>
<protein>
    <recommendedName>
        <fullName evidence="4">No apical meristem-associated C-terminal domain-containing protein</fullName>
    </recommendedName>
</protein>
<evidence type="ECO:0000313" key="3">
    <source>
        <dbReference type="Proteomes" id="UP001151760"/>
    </source>
</evidence>
<evidence type="ECO:0008006" key="4">
    <source>
        <dbReference type="Google" id="ProtNLM"/>
    </source>
</evidence>
<feature type="region of interest" description="Disordered" evidence="1">
    <location>
        <begin position="45"/>
        <end position="108"/>
    </location>
</feature>
<feature type="region of interest" description="Disordered" evidence="1">
    <location>
        <begin position="256"/>
        <end position="276"/>
    </location>
</feature>
<proteinExistence type="predicted"/>
<name>A0ABQ4YJ49_9ASTR</name>
<evidence type="ECO:0000256" key="1">
    <source>
        <dbReference type="SAM" id="MobiDB-lite"/>
    </source>
</evidence>
<reference evidence="2" key="2">
    <citation type="submission" date="2022-01" db="EMBL/GenBank/DDBJ databases">
        <authorList>
            <person name="Yamashiro T."/>
            <person name="Shiraishi A."/>
            <person name="Satake H."/>
            <person name="Nakayama K."/>
        </authorList>
    </citation>
    <scope>NUCLEOTIDE SEQUENCE</scope>
</reference>
<dbReference type="Proteomes" id="UP001151760">
    <property type="component" value="Unassembled WGS sequence"/>
</dbReference>
<sequence>MNPTNNPGSSSQPPYNYYPNFQTLFVNPDELSLFNQWKMQQQMRFNQFSQQQQQQQQPNQSTTSQPQSDHQSFNLIDETEDDNKEEPISTLTSKKTSRGVRLKAKAKKTKETESQVEIKKRARNMWTQDEELLLAESFIQISEDPKIGCDQQKYTFWYKILDVYNTKAKRRGFIERTKNMLTEKWTPMNASVQKFNQLVSETLAHSRENDEDWITRQKWTNPESTNARRNHFRVTDYEPEHFGDDALHRPPGLQQIAKSQRSGSNSTASSGSNPMMHQEFMKEQYELVRKAKMQVIEQECEEQRQLIHAQRIAEEMRVLQIDTRGMDPADAVIINSQKARIRAAYQPPSN</sequence>
<feature type="compositionally biased region" description="Low complexity" evidence="1">
    <location>
        <begin position="45"/>
        <end position="68"/>
    </location>
</feature>
<reference evidence="2" key="1">
    <citation type="journal article" date="2022" name="Int. J. Mol. Sci.">
        <title>Draft Genome of Tanacetum Coccineum: Genomic Comparison of Closely Related Tanacetum-Family Plants.</title>
        <authorList>
            <person name="Yamashiro T."/>
            <person name="Shiraishi A."/>
            <person name="Nakayama K."/>
            <person name="Satake H."/>
        </authorList>
    </citation>
    <scope>NUCLEOTIDE SEQUENCE</scope>
</reference>
<evidence type="ECO:0000313" key="2">
    <source>
        <dbReference type="EMBL" id="GJS77625.1"/>
    </source>
</evidence>
<gene>
    <name evidence="2" type="ORF">Tco_0727506</name>
</gene>
<feature type="compositionally biased region" description="Basic residues" evidence="1">
    <location>
        <begin position="95"/>
        <end position="108"/>
    </location>
</feature>
<feature type="compositionally biased region" description="Low complexity" evidence="1">
    <location>
        <begin position="259"/>
        <end position="273"/>
    </location>
</feature>
<accession>A0ABQ4YJ49</accession>
<keyword evidence="3" id="KW-1185">Reference proteome</keyword>
<dbReference type="PANTHER" id="PTHR45023:SF4">
    <property type="entry name" value="GLYCINE-RICH PROTEIN-RELATED"/>
    <property type="match status" value="1"/>
</dbReference>
<organism evidence="2 3">
    <name type="scientific">Tanacetum coccineum</name>
    <dbReference type="NCBI Taxonomy" id="301880"/>
    <lineage>
        <taxon>Eukaryota</taxon>
        <taxon>Viridiplantae</taxon>
        <taxon>Streptophyta</taxon>
        <taxon>Embryophyta</taxon>
        <taxon>Tracheophyta</taxon>
        <taxon>Spermatophyta</taxon>
        <taxon>Magnoliopsida</taxon>
        <taxon>eudicotyledons</taxon>
        <taxon>Gunneridae</taxon>
        <taxon>Pentapetalae</taxon>
        <taxon>asterids</taxon>
        <taxon>campanulids</taxon>
        <taxon>Asterales</taxon>
        <taxon>Asteraceae</taxon>
        <taxon>Asteroideae</taxon>
        <taxon>Anthemideae</taxon>
        <taxon>Anthemidinae</taxon>
        <taxon>Tanacetum</taxon>
    </lineage>
</organism>
<comment type="caution">
    <text evidence="2">The sequence shown here is derived from an EMBL/GenBank/DDBJ whole genome shotgun (WGS) entry which is preliminary data.</text>
</comment>
<dbReference type="PANTHER" id="PTHR45023">
    <property type="match status" value="1"/>
</dbReference>